<dbReference type="HOGENOM" id="CLU_2582056_0_0_9"/>
<dbReference type="EMBL" id="CP000922">
    <property type="protein sequence ID" value="ACJ34978.1"/>
    <property type="molecule type" value="Genomic_DNA"/>
</dbReference>
<dbReference type="KEGG" id="afl:Aflv_2625"/>
<organism evidence="1 2">
    <name type="scientific">Anoxybacillus flavithermus (strain DSM 21510 / WK1)</name>
    <dbReference type="NCBI Taxonomy" id="491915"/>
    <lineage>
        <taxon>Bacteria</taxon>
        <taxon>Bacillati</taxon>
        <taxon>Bacillota</taxon>
        <taxon>Bacilli</taxon>
        <taxon>Bacillales</taxon>
        <taxon>Anoxybacillaceae</taxon>
        <taxon>Anoxybacillus</taxon>
    </lineage>
</organism>
<protein>
    <submittedName>
        <fullName evidence="1">Uncharacterized conserved protein</fullName>
    </submittedName>
</protein>
<evidence type="ECO:0000313" key="1">
    <source>
        <dbReference type="EMBL" id="ACJ34978.1"/>
    </source>
</evidence>
<dbReference type="Proteomes" id="UP000000742">
    <property type="component" value="Chromosome"/>
</dbReference>
<name>B7GM76_ANOFW</name>
<dbReference type="AlphaFoldDB" id="B7GM76"/>
<evidence type="ECO:0000313" key="2">
    <source>
        <dbReference type="Proteomes" id="UP000000742"/>
    </source>
</evidence>
<gene>
    <name evidence="1" type="ordered locus">Aflv_2625</name>
</gene>
<dbReference type="eggNOG" id="ENOG5032UVM">
    <property type="taxonomic scope" value="Bacteria"/>
</dbReference>
<accession>B7GM76</accession>
<proteinExistence type="predicted"/>
<reference evidence="1 2" key="1">
    <citation type="journal article" date="2008" name="Genome Biol.">
        <title>Encapsulated in silica: genome, proteome and physiology of the thermophilic bacterium Anoxybacillus flavithermus WK1.</title>
        <authorList>
            <person name="Saw J.H."/>
            <person name="Mountain B.W."/>
            <person name="Feng L."/>
            <person name="Omelchenko M.V."/>
            <person name="Hou S."/>
            <person name="Saito J.A."/>
            <person name="Stott M.B."/>
            <person name="Li D."/>
            <person name="Zhao G."/>
            <person name="Wu J."/>
            <person name="Galperin M.Y."/>
            <person name="Koonin E.V."/>
            <person name="Makarova K.S."/>
            <person name="Wolf Y.I."/>
            <person name="Rigden D.J."/>
            <person name="Dunfield P.F."/>
            <person name="Wang L."/>
            <person name="Alam M."/>
        </authorList>
    </citation>
    <scope>NUCLEOTIDE SEQUENCE [LARGE SCALE GENOMIC DNA]</scope>
    <source>
        <strain evidence="2">DSM 21510 / WK1</strain>
    </source>
</reference>
<sequence length="86" mass="10055">MKGAKVMDFVRVIKNSNDLEKIIDIPEKLRNRKVEVIVLPYTDKEEVEQVGKKSLRGALSKYKNEFLRARESDAWSKAVVDKYENR</sequence>